<accession>A0ABY5CXG1</accession>
<dbReference type="Pfam" id="PF13439">
    <property type="entry name" value="Glyco_transf_4"/>
    <property type="match status" value="1"/>
</dbReference>
<feature type="domain" description="Glycosyltransferase subfamily 4-like N-terminal" evidence="2">
    <location>
        <begin position="19"/>
        <end position="114"/>
    </location>
</feature>
<sequence length="380" mass="42279">MKIVLIGTTANCVVGFRADLIKSLHQQGHSVYAFALNYDDDTRKQVRALGATPVDYAFSRTGLNPIKDFCDTFALSKQLKKLEPDLVFSYFSKPCIFGTLAAVMAGVKKRYAMLEGLGYLFTEQPQGVSWKVKLLKKIQVTLYRCVFPKLDALILLNPDDRHDLVVDCKINVKQAHVLGGIGLNLADYPFSPAPTQPVSFIFIARLLAEKGVHEYVAAARKVKERYPDTQFYMLGAVDTQNPGSLTEQSLAQLIQDDIIIAPGHVSNVADWIAKSSVFVLPSYYREGIPRSTQEAMAMGRAVLSTDVPGCRETVVQGVNGYLVERWSHEALAERMCELIEDPQKIVNMGQASYQLAQEKFDAQKVNNRLLAMLDIPNNVK</sequence>
<dbReference type="Proteomes" id="UP001056873">
    <property type="component" value="Chromosome"/>
</dbReference>
<keyword evidence="4" id="KW-1185">Reference proteome</keyword>
<evidence type="ECO:0000259" key="2">
    <source>
        <dbReference type="Pfam" id="PF13439"/>
    </source>
</evidence>
<dbReference type="Pfam" id="PF00534">
    <property type="entry name" value="Glycos_transf_1"/>
    <property type="match status" value="1"/>
</dbReference>
<dbReference type="RefSeq" id="WP_234590200.1">
    <property type="nucleotide sequence ID" value="NZ_CAMIPG010000002.1"/>
</dbReference>
<dbReference type="PANTHER" id="PTHR12526:SF638">
    <property type="entry name" value="SPORE COAT PROTEIN SA"/>
    <property type="match status" value="1"/>
</dbReference>
<evidence type="ECO:0000313" key="3">
    <source>
        <dbReference type="EMBL" id="USV02430.1"/>
    </source>
</evidence>
<dbReference type="InterPro" id="IPR001296">
    <property type="entry name" value="Glyco_trans_1"/>
</dbReference>
<organism evidence="3 4">
    <name type="scientific">Serratia entomophila</name>
    <dbReference type="NCBI Taxonomy" id="42906"/>
    <lineage>
        <taxon>Bacteria</taxon>
        <taxon>Pseudomonadati</taxon>
        <taxon>Pseudomonadota</taxon>
        <taxon>Gammaproteobacteria</taxon>
        <taxon>Enterobacterales</taxon>
        <taxon>Yersiniaceae</taxon>
        <taxon>Serratia</taxon>
    </lineage>
</organism>
<dbReference type="CDD" id="cd03808">
    <property type="entry name" value="GT4_CapM-like"/>
    <property type="match status" value="1"/>
</dbReference>
<evidence type="ECO:0000259" key="1">
    <source>
        <dbReference type="Pfam" id="PF00534"/>
    </source>
</evidence>
<reference evidence="3" key="1">
    <citation type="journal article" date="2022" name="BMC Genomics">
        <title>Genome sequence of the entomopathogenic Serratia entomophila isolate 626 and characterisation of the species specific itaconate degradation pathway.</title>
        <authorList>
            <person name="Vaughan A.L."/>
            <person name="Altermann E."/>
            <person name="Glare T.R."/>
            <person name="Hurst M.R.H."/>
        </authorList>
    </citation>
    <scope>NUCLEOTIDE SEQUENCE</scope>
    <source>
        <strain evidence="3">626</strain>
    </source>
</reference>
<evidence type="ECO:0000313" key="4">
    <source>
        <dbReference type="Proteomes" id="UP001056873"/>
    </source>
</evidence>
<proteinExistence type="predicted"/>
<dbReference type="SUPFAM" id="SSF53756">
    <property type="entry name" value="UDP-Glycosyltransferase/glycogen phosphorylase"/>
    <property type="match status" value="1"/>
</dbReference>
<name>A0ABY5CXG1_9GAMM</name>
<feature type="domain" description="Glycosyl transferase family 1" evidence="1">
    <location>
        <begin position="193"/>
        <end position="354"/>
    </location>
</feature>
<dbReference type="PANTHER" id="PTHR12526">
    <property type="entry name" value="GLYCOSYLTRANSFERASE"/>
    <property type="match status" value="1"/>
</dbReference>
<dbReference type="InterPro" id="IPR028098">
    <property type="entry name" value="Glyco_trans_4-like_N"/>
</dbReference>
<gene>
    <name evidence="3" type="ORF">KFQ06_07950</name>
</gene>
<protein>
    <submittedName>
        <fullName evidence="3">Glycosyltransferase family 4 protein</fullName>
    </submittedName>
</protein>
<dbReference type="EMBL" id="CP074347">
    <property type="protein sequence ID" value="USV02430.1"/>
    <property type="molecule type" value="Genomic_DNA"/>
</dbReference>
<dbReference type="Gene3D" id="3.40.50.2000">
    <property type="entry name" value="Glycogen Phosphorylase B"/>
    <property type="match status" value="2"/>
</dbReference>
<dbReference type="GeneID" id="75021916"/>